<evidence type="ECO:0000256" key="4">
    <source>
        <dbReference type="ARBA" id="ARBA00023125"/>
    </source>
</evidence>
<reference evidence="10" key="5">
    <citation type="submission" date="2022-02" db="EMBL/GenBank/DDBJ databases">
        <authorList>
            <person name="Christensen J.J.E."/>
            <person name="Jensen C.S."/>
            <person name="Nielsen X.C."/>
            <person name="Dargis R."/>
        </authorList>
    </citation>
    <scope>NUCLEOTIDE SEQUENCE</scope>
    <source>
        <strain evidence="10">K13014465</strain>
    </source>
</reference>
<dbReference type="Proteomes" id="UP001208029">
    <property type="component" value="Unassembled WGS sequence"/>
</dbReference>
<feature type="domain" description="HTH deoR-type" evidence="7">
    <location>
        <begin position="2"/>
        <end position="57"/>
    </location>
</feature>
<dbReference type="STRING" id="45634.SCRDD08_00857"/>
<dbReference type="InterPro" id="IPR050313">
    <property type="entry name" value="Carb_Metab_HTH_regulators"/>
</dbReference>
<dbReference type="InterPro" id="IPR018356">
    <property type="entry name" value="Tscrpt_reg_HTH_DeoR_CS"/>
</dbReference>
<evidence type="ECO:0000313" key="10">
    <source>
        <dbReference type="EMBL" id="MCY7220570.1"/>
    </source>
</evidence>
<evidence type="ECO:0000313" key="11">
    <source>
        <dbReference type="EMBL" id="RSJ77016.1"/>
    </source>
</evidence>
<accession>A0A0F2CQL1</accession>
<keyword evidence="13" id="KW-0808">Transferase</keyword>
<dbReference type="SUPFAM" id="SSF46785">
    <property type="entry name" value="Winged helix' DNA-binding domain"/>
    <property type="match status" value="1"/>
</dbReference>
<dbReference type="Proteomes" id="UP000272213">
    <property type="component" value="Unassembled WGS sequence"/>
</dbReference>
<evidence type="ECO:0000313" key="14">
    <source>
        <dbReference type="Proteomes" id="UP000070377"/>
    </source>
</evidence>
<evidence type="ECO:0000313" key="12">
    <source>
        <dbReference type="EMBL" id="RSJ82579.1"/>
    </source>
</evidence>
<dbReference type="OrthoDB" id="9798651at2"/>
<evidence type="ECO:0000256" key="2">
    <source>
        <dbReference type="ARBA" id="ARBA00022491"/>
    </source>
</evidence>
<name>A0A0F2CQL1_STRCR</name>
<dbReference type="GO" id="GO:0003700">
    <property type="term" value="F:DNA-binding transcription factor activity"/>
    <property type="evidence" value="ECO:0007669"/>
    <property type="project" value="InterPro"/>
</dbReference>
<dbReference type="PROSITE" id="PS00894">
    <property type="entry name" value="HTH_DEOR_1"/>
    <property type="match status" value="1"/>
</dbReference>
<comment type="caution">
    <text evidence="13">The sequence shown here is derived from an EMBL/GenBank/DDBJ whole genome shotgun (WGS) entry which is preliminary data.</text>
</comment>
<evidence type="ECO:0000313" key="17">
    <source>
        <dbReference type="Proteomes" id="UP000278843"/>
    </source>
</evidence>
<evidence type="ECO:0000256" key="1">
    <source>
        <dbReference type="ARBA" id="ARBA00021390"/>
    </source>
</evidence>
<dbReference type="PANTHER" id="PTHR30363">
    <property type="entry name" value="HTH-TYPE TRANSCRIPTIONAL REGULATOR SRLR-RELATED"/>
    <property type="match status" value="1"/>
</dbReference>
<dbReference type="SMART" id="SM01134">
    <property type="entry name" value="DeoRC"/>
    <property type="match status" value="1"/>
</dbReference>
<keyword evidence="3" id="KW-0805">Transcription regulation</keyword>
<organism evidence="13 17">
    <name type="scientific">Streptococcus cristatus</name>
    <dbReference type="NCBI Taxonomy" id="45634"/>
    <lineage>
        <taxon>Bacteria</taxon>
        <taxon>Bacillati</taxon>
        <taxon>Bacillota</taxon>
        <taxon>Bacilli</taxon>
        <taxon>Lactobacillales</taxon>
        <taxon>Streptococcaceae</taxon>
        <taxon>Streptococcus</taxon>
    </lineage>
</organism>
<dbReference type="InterPro" id="IPR036388">
    <property type="entry name" value="WH-like_DNA-bd_sf"/>
</dbReference>
<dbReference type="EMBL" id="VSJJ01000006">
    <property type="protein sequence ID" value="KAA0963981.1"/>
    <property type="molecule type" value="Genomic_DNA"/>
</dbReference>
<reference evidence="15 16" key="2">
    <citation type="submission" date="2018-11" db="EMBL/GenBank/DDBJ databases">
        <title>Species Designations Belie Phenotypic and Genotypic Heterogeneity in Oral Streptococci.</title>
        <authorList>
            <person name="Velsko I."/>
        </authorList>
    </citation>
    <scope>NUCLEOTIDE SEQUENCE [LARGE SCALE GENOMIC DNA]</scope>
    <source>
        <strain evidence="11 15">BCA6</strain>
        <strain evidence="13 17">BCC13</strain>
        <strain evidence="12 16">BCC41</strain>
    </source>
</reference>
<dbReference type="Proteomes" id="UP000272635">
    <property type="component" value="Unassembled WGS sequence"/>
</dbReference>
<reference evidence="10" key="4">
    <citation type="journal article" date="2022" name="Med Res Arch">
        <title>Genomic identification of streptococcal strains and relation to clinical characteristics. A substudy to The Partial Oral Treatment of Endocarditis (POET) Trial.</title>
        <authorList>
            <person name="Christensen J."/>
            <person name="Jensen C."/>
            <person name="Dargis R."/>
            <person name="Nielsen X."/>
            <person name="Pries- Heje M."/>
            <person name="Wiingaard C."/>
            <person name="Ihlemann N."/>
            <person name="Gill S."/>
            <person name="Bruun N."/>
            <person name="Elming H."/>
            <person name="Povlsen J."/>
            <person name="Madsen T."/>
            <person name="Jensen K."/>
            <person name="Fuursted K."/>
            <person name="Ostergaard L."/>
            <person name="Christiansen U."/>
            <person name="Rosenvinge F."/>
            <person name="Helweg-Larsen J."/>
            <person name="Fosbol E."/>
            <person name="Kober L."/>
            <person name="Torp-Pedersen C."/>
            <person name="Tonder N."/>
            <person name="Moser C."/>
            <person name="Iversen K."/>
            <person name="Bundgaard H."/>
        </authorList>
    </citation>
    <scope>NUCLEOTIDE SEQUENCE</scope>
    <source>
        <strain evidence="10">K13014465</strain>
    </source>
</reference>
<evidence type="ECO:0000256" key="6">
    <source>
        <dbReference type="ARBA" id="ARBA00024937"/>
    </source>
</evidence>
<dbReference type="Gene3D" id="3.40.50.1360">
    <property type="match status" value="1"/>
</dbReference>
<dbReference type="PANTHER" id="PTHR30363:SF4">
    <property type="entry name" value="GLYCEROL-3-PHOSPHATE REGULON REPRESSOR"/>
    <property type="match status" value="1"/>
</dbReference>
<dbReference type="EMBL" id="RJPM01000002">
    <property type="protein sequence ID" value="RSJ77016.1"/>
    <property type="molecule type" value="Genomic_DNA"/>
</dbReference>
<dbReference type="Proteomes" id="UP000070377">
    <property type="component" value="Unassembled WGS sequence"/>
</dbReference>
<dbReference type="GO" id="GO:0016740">
    <property type="term" value="F:transferase activity"/>
    <property type="evidence" value="ECO:0007669"/>
    <property type="project" value="UniProtKB-KW"/>
</dbReference>
<reference evidence="8 18" key="3">
    <citation type="submission" date="2019-08" db="EMBL/GenBank/DDBJ databases">
        <title>Genome sequence and analysis of Streptococcus cristatus strain S22 isolated from throat swab of children scarlet fever in Hangzhou, China.</title>
        <authorList>
            <person name="Huang Y."/>
            <person name="Xie L."/>
        </authorList>
    </citation>
    <scope>NUCLEOTIDE SEQUENCE [LARGE SCALE GENOMIC DNA]</scope>
    <source>
        <strain evidence="8 18">S22</strain>
    </source>
</reference>
<dbReference type="Pfam" id="PF08220">
    <property type="entry name" value="HTH_DeoR"/>
    <property type="match status" value="1"/>
</dbReference>
<dbReference type="Pfam" id="PF00455">
    <property type="entry name" value="DeoRC"/>
    <property type="match status" value="1"/>
</dbReference>
<dbReference type="SUPFAM" id="SSF100950">
    <property type="entry name" value="NagB/RpiA/CoA transferase-like"/>
    <property type="match status" value="1"/>
</dbReference>
<dbReference type="InterPro" id="IPR001034">
    <property type="entry name" value="DeoR_HTH"/>
</dbReference>
<evidence type="ECO:0000259" key="7">
    <source>
        <dbReference type="PROSITE" id="PS51000"/>
    </source>
</evidence>
<evidence type="ECO:0000256" key="5">
    <source>
        <dbReference type="ARBA" id="ARBA00023163"/>
    </source>
</evidence>
<dbReference type="EMBL" id="JAKUYZ010000002">
    <property type="protein sequence ID" value="MCY7220570.1"/>
    <property type="molecule type" value="Genomic_DNA"/>
</dbReference>
<dbReference type="Proteomes" id="UP000278843">
    <property type="component" value="Unassembled WGS sequence"/>
</dbReference>
<dbReference type="AlphaFoldDB" id="A0A0F2CQL1"/>
<dbReference type="RefSeq" id="WP_005590674.1">
    <property type="nucleotide sequence ID" value="NZ_CAUOMF010000105.1"/>
</dbReference>
<evidence type="ECO:0000313" key="13">
    <source>
        <dbReference type="EMBL" id="RSJ95943.1"/>
    </source>
</evidence>
<dbReference type="GeneID" id="48423099"/>
<evidence type="ECO:0000313" key="8">
    <source>
        <dbReference type="EMBL" id="KAA0963981.1"/>
    </source>
</evidence>
<dbReference type="EMBL" id="LQRD01000030">
    <property type="protein sequence ID" value="KXT70097.1"/>
    <property type="molecule type" value="Genomic_DNA"/>
</dbReference>
<dbReference type="Gene3D" id="1.10.10.10">
    <property type="entry name" value="Winged helix-like DNA-binding domain superfamily/Winged helix DNA-binding domain"/>
    <property type="match status" value="1"/>
</dbReference>
<dbReference type="PATRIC" id="fig|45634.10.peg.1165"/>
<keyword evidence="5" id="KW-0804">Transcription</keyword>
<evidence type="ECO:0000313" key="18">
    <source>
        <dbReference type="Proteomes" id="UP000323039"/>
    </source>
</evidence>
<keyword evidence="4 10" id="KW-0238">DNA-binding</keyword>
<dbReference type="GO" id="GO:0003677">
    <property type="term" value="F:DNA binding"/>
    <property type="evidence" value="ECO:0007669"/>
    <property type="project" value="UniProtKB-KW"/>
</dbReference>
<dbReference type="InterPro" id="IPR036390">
    <property type="entry name" value="WH_DNA-bd_sf"/>
</dbReference>
<evidence type="ECO:0000256" key="3">
    <source>
        <dbReference type="ARBA" id="ARBA00023015"/>
    </source>
</evidence>
<sequence>MKESRHKVILQELDQTGVVSVKNLKELLNVTDMTIRRDLIDLEKQGLLIRVHGGAHKKVKDSLNEASHSEKTMLNIEEKKLIAKKCADLIAEGDTVFIGSGTTTDFIGDYLEGKNISIVTNSLPIFEKLKDYPNFDLILIGGRYRVKTQTFVGQFANKLLREIKVSKAFIGVNGIDGHNVTTANEEEGNGNAIILNNAIEKYIVADNSKFDSYSFYSFYRLDNIDAIVTDDHISPKVRAKYSSYTKVL</sequence>
<evidence type="ECO:0000313" key="9">
    <source>
        <dbReference type="EMBL" id="KXT70097.1"/>
    </source>
</evidence>
<protein>
    <recommendedName>
        <fullName evidence="1">Lactose phosphotransferase system repressor</fullName>
    </recommendedName>
</protein>
<gene>
    <name evidence="13" type="primary">lacR_1</name>
    <name evidence="11" type="synonym">lacR_2</name>
    <name evidence="13" type="ORF">D8790_03350</name>
    <name evidence="12" type="ORF">D8791_05885</name>
    <name evidence="11" type="ORF">D8798_04150</name>
    <name evidence="8" type="ORF">FXF62_06440</name>
    <name evidence="10" type="ORF">MK546_00475</name>
    <name evidence="9" type="ORF">SCRDD08_00857</name>
</gene>
<dbReference type="EMBL" id="RJPT01000005">
    <property type="protein sequence ID" value="RSJ82579.1"/>
    <property type="molecule type" value="Genomic_DNA"/>
</dbReference>
<keyword evidence="2" id="KW-0678">Repressor</keyword>
<dbReference type="EMBL" id="RJPU01000002">
    <property type="protein sequence ID" value="RSJ95943.1"/>
    <property type="molecule type" value="Genomic_DNA"/>
</dbReference>
<dbReference type="PROSITE" id="PS51000">
    <property type="entry name" value="HTH_DEOR_2"/>
    <property type="match status" value="1"/>
</dbReference>
<evidence type="ECO:0000313" key="15">
    <source>
        <dbReference type="Proteomes" id="UP000272213"/>
    </source>
</evidence>
<dbReference type="SMART" id="SM00420">
    <property type="entry name" value="HTH_DEOR"/>
    <property type="match status" value="1"/>
</dbReference>
<dbReference type="InterPro" id="IPR014036">
    <property type="entry name" value="DeoR-like_C"/>
</dbReference>
<dbReference type="Proteomes" id="UP000323039">
    <property type="component" value="Unassembled WGS sequence"/>
</dbReference>
<evidence type="ECO:0000313" key="16">
    <source>
        <dbReference type="Proteomes" id="UP000272635"/>
    </source>
</evidence>
<dbReference type="PRINTS" id="PR00037">
    <property type="entry name" value="HTHLACR"/>
</dbReference>
<comment type="function">
    <text evidence="6">Repressor of the lactose catabolism operon. Galactose-6-phosphate is the inducer.</text>
</comment>
<dbReference type="InterPro" id="IPR037171">
    <property type="entry name" value="NagB/RpiA_transferase-like"/>
</dbReference>
<proteinExistence type="predicted"/>
<reference evidence="9 14" key="1">
    <citation type="submission" date="2016-01" db="EMBL/GenBank/DDBJ databases">
        <title>Highly variable Streptococcus oralis are common among viridans streptococci isolated from primates.</title>
        <authorList>
            <person name="Denapaite D."/>
            <person name="Rieger M."/>
            <person name="Koendgen S."/>
            <person name="Brueckner R."/>
            <person name="Ochigava I."/>
            <person name="Kappeler P."/>
            <person name="Maetz-Rensing K."/>
            <person name="Leendertz F."/>
            <person name="Hakenbeck R."/>
        </authorList>
    </citation>
    <scope>NUCLEOTIDE SEQUENCE [LARGE SCALE GENOMIC DNA]</scope>
    <source>
        <strain evidence="9 14">DD08</strain>
    </source>
</reference>